<accession>A0A969PUI2</accession>
<comment type="caution">
    <text evidence="1">The sequence shown here is derived from an EMBL/GenBank/DDBJ whole genome shotgun (WGS) entry which is preliminary data.</text>
</comment>
<evidence type="ECO:0000313" key="1">
    <source>
        <dbReference type="EMBL" id="NJP38641.1"/>
    </source>
</evidence>
<dbReference type="EMBL" id="JAATHJ010000026">
    <property type="protein sequence ID" value="NJP38641.1"/>
    <property type="molecule type" value="Genomic_DNA"/>
</dbReference>
<dbReference type="RefSeq" id="WP_168008322.1">
    <property type="nucleotide sequence ID" value="NZ_JAATHJ010000026.1"/>
</dbReference>
<gene>
    <name evidence="1" type="ORF">HCN83_13755</name>
</gene>
<dbReference type="AlphaFoldDB" id="A0A969PUI2"/>
<proteinExistence type="predicted"/>
<name>A0A969PUI2_9BACI</name>
<sequence>MTATIEIESMRKEGRFICGSLLLTSENKKEVLDVECLMKDDHSGFEYVFLNGVNIMSHVREVDKKHVHQQPVSISAVEQAAKKLTINFYKSDSIYYKKCLFHYTQLN</sequence>
<keyword evidence="2" id="KW-1185">Reference proteome</keyword>
<organism evidence="1 2">
    <name type="scientific">Alkalicoccus luteus</name>
    <dbReference type="NCBI Taxonomy" id="1237094"/>
    <lineage>
        <taxon>Bacteria</taxon>
        <taxon>Bacillati</taxon>
        <taxon>Bacillota</taxon>
        <taxon>Bacilli</taxon>
        <taxon>Bacillales</taxon>
        <taxon>Bacillaceae</taxon>
        <taxon>Alkalicoccus</taxon>
    </lineage>
</organism>
<protein>
    <submittedName>
        <fullName evidence="1">Uncharacterized protein</fullName>
    </submittedName>
</protein>
<reference evidence="1 2" key="1">
    <citation type="submission" date="2020-03" db="EMBL/GenBank/DDBJ databases">
        <title>Assessment of the enzymatic potential of alkaline-tolerant lipase obtained from Bacillus luteus H11 (technogenic soil) for the bioremediation of saline soils contaminated with petroleum substances.</title>
        <authorList>
            <person name="Kalwasinska A."/>
        </authorList>
    </citation>
    <scope>NUCLEOTIDE SEQUENCE [LARGE SCALE GENOMIC DNA]</scope>
    <source>
        <strain evidence="1 2">H11</strain>
    </source>
</reference>
<dbReference type="Proteomes" id="UP000752012">
    <property type="component" value="Unassembled WGS sequence"/>
</dbReference>
<evidence type="ECO:0000313" key="2">
    <source>
        <dbReference type="Proteomes" id="UP000752012"/>
    </source>
</evidence>